<evidence type="ECO:0000313" key="1">
    <source>
        <dbReference type="EMBL" id="PAV08195.1"/>
    </source>
</evidence>
<evidence type="ECO:0000313" key="2">
    <source>
        <dbReference type="Proteomes" id="UP000217528"/>
    </source>
</evidence>
<dbReference type="Proteomes" id="UP000217528">
    <property type="component" value="Unassembled WGS sequence"/>
</dbReference>
<comment type="caution">
    <text evidence="1">The sequence shown here is derived from an EMBL/GenBank/DDBJ whole genome shotgun (WGS) entry which is preliminary data.</text>
</comment>
<protein>
    <submittedName>
        <fullName evidence="1">Uncharacterized protein</fullName>
    </submittedName>
</protein>
<keyword evidence="2" id="KW-1185">Reference proteome</keyword>
<proteinExistence type="predicted"/>
<organism evidence="1 2">
    <name type="scientific">Methanosphaera cuniculi</name>
    <dbReference type="NCBI Taxonomy" id="1077256"/>
    <lineage>
        <taxon>Archaea</taxon>
        <taxon>Methanobacteriati</taxon>
        <taxon>Methanobacteriota</taxon>
        <taxon>Methanomada group</taxon>
        <taxon>Methanobacteria</taxon>
        <taxon>Methanobacteriales</taxon>
        <taxon>Methanobacteriaceae</taxon>
        <taxon>Methanosphaera</taxon>
    </lineage>
</organism>
<gene>
    <name evidence="1" type="ORF">ASJ82_03100</name>
</gene>
<dbReference type="RefSeq" id="WP_095607845.1">
    <property type="nucleotide sequence ID" value="NZ_LMVN01000001.1"/>
</dbReference>
<sequence length="70" mass="7694">MKQNSKFLLIGLLVLSILISISAINATDDNTSMNAIKTADNTQDLLNTQTNTIQKNNSIKSITKSENKKK</sequence>
<reference evidence="1 2" key="1">
    <citation type="journal article" date="2017" name="BMC Genomics">
        <title>Genomic analysis of methanogenic archaea reveals a shift towards energy conservation.</title>
        <authorList>
            <person name="Gilmore S.P."/>
            <person name="Henske J.K."/>
            <person name="Sexton J.A."/>
            <person name="Solomon K.V."/>
            <person name="Seppala S."/>
            <person name="Yoo J.I."/>
            <person name="Huyett L.M."/>
            <person name="Pressman A."/>
            <person name="Cogan J.Z."/>
            <person name="Kivenson V."/>
            <person name="Peng X."/>
            <person name="Tan Y."/>
            <person name="Valentine D.L."/>
            <person name="O'Malley M.A."/>
        </authorList>
    </citation>
    <scope>NUCLEOTIDE SEQUENCE [LARGE SCALE GENOMIC DNA]</scope>
    <source>
        <strain evidence="1 2">1R-7</strain>
    </source>
</reference>
<accession>A0A2A2HFR3</accession>
<dbReference type="EMBL" id="LMVN01000001">
    <property type="protein sequence ID" value="PAV08195.1"/>
    <property type="molecule type" value="Genomic_DNA"/>
</dbReference>
<dbReference type="AlphaFoldDB" id="A0A2A2HFR3"/>
<name>A0A2A2HFR3_9EURY</name>